<dbReference type="GO" id="GO:0030429">
    <property type="term" value="F:kynureninase activity"/>
    <property type="evidence" value="ECO:0007669"/>
    <property type="project" value="InterPro"/>
</dbReference>
<evidence type="ECO:0000256" key="3">
    <source>
        <dbReference type="ARBA" id="ARBA00022898"/>
    </source>
</evidence>
<evidence type="ECO:0000313" key="5">
    <source>
        <dbReference type="EMBL" id="TMO67932.1"/>
    </source>
</evidence>
<keyword evidence="7" id="KW-1185">Reference proteome</keyword>
<keyword evidence="3" id="KW-0663">Pyridoxal phosphate</keyword>
<dbReference type="Pfam" id="PF00266">
    <property type="entry name" value="Aminotran_5"/>
    <property type="match status" value="1"/>
</dbReference>
<evidence type="ECO:0000256" key="1">
    <source>
        <dbReference type="ARBA" id="ARBA00022642"/>
    </source>
</evidence>
<dbReference type="InterPro" id="IPR000192">
    <property type="entry name" value="Aminotrans_V_dom"/>
</dbReference>
<gene>
    <name evidence="5" type="ORF">CWC19_12660</name>
    <name evidence="6" type="ORF">CWC20_12405</name>
</gene>
<keyword evidence="2" id="KW-0378">Hydrolase</keyword>
<proteinExistence type="predicted"/>
<dbReference type="OrthoDB" id="5501089at2"/>
<dbReference type="GO" id="GO:0005737">
    <property type="term" value="C:cytoplasm"/>
    <property type="evidence" value="ECO:0007669"/>
    <property type="project" value="InterPro"/>
</dbReference>
<protein>
    <submittedName>
        <fullName evidence="5">Kynureninase</fullName>
    </submittedName>
</protein>
<dbReference type="AlphaFoldDB" id="A0A5S3V819"/>
<dbReference type="PANTHER" id="PTHR14084:SF0">
    <property type="entry name" value="KYNURENINASE"/>
    <property type="match status" value="1"/>
</dbReference>
<dbReference type="InterPro" id="IPR015421">
    <property type="entry name" value="PyrdxlP-dep_Trfase_major"/>
</dbReference>
<dbReference type="GO" id="GO:0030170">
    <property type="term" value="F:pyridoxal phosphate binding"/>
    <property type="evidence" value="ECO:0007669"/>
    <property type="project" value="InterPro"/>
</dbReference>
<evidence type="ECO:0000256" key="2">
    <source>
        <dbReference type="ARBA" id="ARBA00022801"/>
    </source>
</evidence>
<dbReference type="SUPFAM" id="SSF53383">
    <property type="entry name" value="PLP-dependent transferases"/>
    <property type="match status" value="1"/>
</dbReference>
<dbReference type="PANTHER" id="PTHR14084">
    <property type="entry name" value="KYNURENINASE"/>
    <property type="match status" value="1"/>
</dbReference>
<reference evidence="8" key="2">
    <citation type="submission" date="2019-06" db="EMBL/GenBank/DDBJ databases">
        <title>Co-occurence of chitin degradation, pigmentation and bioactivity in marine Pseudoalteromonas.</title>
        <authorList>
            <person name="Sonnenschein E.C."/>
            <person name="Bech P.K."/>
        </authorList>
    </citation>
    <scope>NUCLEOTIDE SEQUENCE [LARGE SCALE GENOMIC DNA]</scope>
    <source>
        <strain evidence="8">S3790</strain>
    </source>
</reference>
<feature type="domain" description="Aminotransferase class V" evidence="4">
    <location>
        <begin position="104"/>
        <end position="366"/>
    </location>
</feature>
<reference evidence="5" key="3">
    <citation type="submission" date="2019-09" db="EMBL/GenBank/DDBJ databases">
        <title>Co-occurence of chitin degradation, pigmentation and bioactivity in marine Pseudoalteromonas.</title>
        <authorList>
            <person name="Sonnenschein E.C."/>
            <person name="Bech P.K."/>
        </authorList>
    </citation>
    <scope>NUCLEOTIDE SEQUENCE</scope>
    <source>
        <strain evidence="5">S3790</strain>
        <strain evidence="6 7">S3895</strain>
    </source>
</reference>
<dbReference type="Gene3D" id="3.40.640.10">
    <property type="entry name" value="Type I PLP-dependent aspartate aminotransferase-like (Major domain)"/>
    <property type="match status" value="1"/>
</dbReference>
<reference evidence="5 8" key="1">
    <citation type="submission" date="2018-01" db="EMBL/GenBank/DDBJ databases">
        <authorList>
            <person name="Paulsen S."/>
            <person name="Gram L.K."/>
        </authorList>
    </citation>
    <scope>NUCLEOTIDE SEQUENCE [LARGE SCALE GENOMIC DNA]</scope>
    <source>
        <strain evidence="5 8">S3790</strain>
        <strain evidence="6">S3895</strain>
    </source>
</reference>
<evidence type="ECO:0000313" key="8">
    <source>
        <dbReference type="Proteomes" id="UP000307217"/>
    </source>
</evidence>
<dbReference type="InterPro" id="IPR010111">
    <property type="entry name" value="Kynureninase"/>
</dbReference>
<organism evidence="5 8">
    <name type="scientific">Pseudoalteromonas aurantia</name>
    <dbReference type="NCBI Taxonomy" id="43654"/>
    <lineage>
        <taxon>Bacteria</taxon>
        <taxon>Pseudomonadati</taxon>
        <taxon>Pseudomonadota</taxon>
        <taxon>Gammaproteobacteria</taxon>
        <taxon>Alteromonadales</taxon>
        <taxon>Pseudoalteromonadaceae</taxon>
        <taxon>Pseudoalteromonas</taxon>
    </lineage>
</organism>
<comment type="caution">
    <text evidence="5">The sequence shown here is derived from an EMBL/GenBank/DDBJ whole genome shotgun (WGS) entry which is preliminary data.</text>
</comment>
<dbReference type="Proteomes" id="UP000307164">
    <property type="component" value="Unassembled WGS sequence"/>
</dbReference>
<dbReference type="GO" id="GO:0009435">
    <property type="term" value="P:NAD+ biosynthetic process"/>
    <property type="evidence" value="ECO:0007669"/>
    <property type="project" value="InterPro"/>
</dbReference>
<dbReference type="Proteomes" id="UP000307217">
    <property type="component" value="Unassembled WGS sequence"/>
</dbReference>
<name>A0A5S3V819_9GAMM</name>
<evidence type="ECO:0000313" key="6">
    <source>
        <dbReference type="EMBL" id="TMO73805.1"/>
    </source>
</evidence>
<dbReference type="InterPro" id="IPR015424">
    <property type="entry name" value="PyrdxlP-dep_Trfase"/>
</dbReference>
<dbReference type="GO" id="GO:0043420">
    <property type="term" value="P:anthranilate metabolic process"/>
    <property type="evidence" value="ECO:0007669"/>
    <property type="project" value="TreeGrafter"/>
</dbReference>
<accession>A0A5S3V819</accession>
<dbReference type="InterPro" id="IPR015422">
    <property type="entry name" value="PyrdxlP-dep_Trfase_small"/>
</dbReference>
<dbReference type="Gene3D" id="3.90.1150.10">
    <property type="entry name" value="Aspartate Aminotransferase, domain 1"/>
    <property type="match status" value="1"/>
</dbReference>
<dbReference type="EMBL" id="PNBX01000048">
    <property type="protein sequence ID" value="TMO67932.1"/>
    <property type="molecule type" value="Genomic_DNA"/>
</dbReference>
<keyword evidence="1" id="KW-0662">Pyridine nucleotide biosynthesis</keyword>
<evidence type="ECO:0000313" key="7">
    <source>
        <dbReference type="Proteomes" id="UP000307164"/>
    </source>
</evidence>
<dbReference type="EMBL" id="PNBW01000054">
    <property type="protein sequence ID" value="TMO73805.1"/>
    <property type="molecule type" value="Genomic_DNA"/>
</dbReference>
<sequence>MTTELARQLQPYYQDFKVHERLLLSGHSHQAWPDVAKQGILECYQHAAEHIDDKWQFAFQKSERVKAFYASLLGEPSAQITLGSSTHELILRFLSDLDCFKSPNKKPIRIVTTDGEFHSMRRQLNRLKDLNIDIQTLPVHPTHTLAQRLIEAIDANTDAVMVSAVFYGTSEIFEGIGHVAHHAYSKGIPCLVDAYHALNVIPFNIKSMQLEHAFIVSGGYKYCQAGEGNCMLRIPENYQGNPIITGWFAEFNVLEQAPGEVKYAKGSSAFAGSTYDPISHYRAAAVFDFFESQRLTPEKLREISQQQITFLSDGIKSLPKLSQYFTFSAHSIARNAGFLALTTKNANQWATQLNAHGVQCDSRGQQLRLGPAPYVSFEQLNQAITIMDKISLSMT</sequence>
<dbReference type="RefSeq" id="WP_138592209.1">
    <property type="nucleotide sequence ID" value="NZ_PNBW01000054.1"/>
</dbReference>
<evidence type="ECO:0000259" key="4">
    <source>
        <dbReference type="Pfam" id="PF00266"/>
    </source>
</evidence>
<dbReference type="GO" id="GO:0019441">
    <property type="term" value="P:L-tryptophan catabolic process to kynurenine"/>
    <property type="evidence" value="ECO:0007669"/>
    <property type="project" value="TreeGrafter"/>
</dbReference>